<accession>A0ACD3BHU5</accession>
<dbReference type="Proteomes" id="UP000308600">
    <property type="component" value="Unassembled WGS sequence"/>
</dbReference>
<proteinExistence type="predicted"/>
<gene>
    <name evidence="1" type="ORF">BDN72DRAFT_33022</name>
</gene>
<evidence type="ECO:0000313" key="2">
    <source>
        <dbReference type="Proteomes" id="UP000308600"/>
    </source>
</evidence>
<protein>
    <submittedName>
        <fullName evidence="1">Alpha/beta-hydrolase</fullName>
    </submittedName>
</protein>
<organism evidence="1 2">
    <name type="scientific">Pluteus cervinus</name>
    <dbReference type="NCBI Taxonomy" id="181527"/>
    <lineage>
        <taxon>Eukaryota</taxon>
        <taxon>Fungi</taxon>
        <taxon>Dikarya</taxon>
        <taxon>Basidiomycota</taxon>
        <taxon>Agaricomycotina</taxon>
        <taxon>Agaricomycetes</taxon>
        <taxon>Agaricomycetidae</taxon>
        <taxon>Agaricales</taxon>
        <taxon>Pluteineae</taxon>
        <taxon>Pluteaceae</taxon>
        <taxon>Pluteus</taxon>
    </lineage>
</organism>
<name>A0ACD3BHU5_9AGAR</name>
<dbReference type="EMBL" id="ML208259">
    <property type="protein sequence ID" value="TFK77217.1"/>
    <property type="molecule type" value="Genomic_DNA"/>
</dbReference>
<reference evidence="1 2" key="1">
    <citation type="journal article" date="2019" name="Nat. Ecol. Evol.">
        <title>Megaphylogeny resolves global patterns of mushroom evolution.</title>
        <authorList>
            <person name="Varga T."/>
            <person name="Krizsan K."/>
            <person name="Foldi C."/>
            <person name="Dima B."/>
            <person name="Sanchez-Garcia M."/>
            <person name="Sanchez-Ramirez S."/>
            <person name="Szollosi G.J."/>
            <person name="Szarkandi J.G."/>
            <person name="Papp V."/>
            <person name="Albert L."/>
            <person name="Andreopoulos W."/>
            <person name="Angelini C."/>
            <person name="Antonin V."/>
            <person name="Barry K.W."/>
            <person name="Bougher N.L."/>
            <person name="Buchanan P."/>
            <person name="Buyck B."/>
            <person name="Bense V."/>
            <person name="Catcheside P."/>
            <person name="Chovatia M."/>
            <person name="Cooper J."/>
            <person name="Damon W."/>
            <person name="Desjardin D."/>
            <person name="Finy P."/>
            <person name="Geml J."/>
            <person name="Haridas S."/>
            <person name="Hughes K."/>
            <person name="Justo A."/>
            <person name="Karasinski D."/>
            <person name="Kautmanova I."/>
            <person name="Kiss B."/>
            <person name="Kocsube S."/>
            <person name="Kotiranta H."/>
            <person name="LaButti K.M."/>
            <person name="Lechner B.E."/>
            <person name="Liimatainen K."/>
            <person name="Lipzen A."/>
            <person name="Lukacs Z."/>
            <person name="Mihaltcheva S."/>
            <person name="Morgado L.N."/>
            <person name="Niskanen T."/>
            <person name="Noordeloos M.E."/>
            <person name="Ohm R.A."/>
            <person name="Ortiz-Santana B."/>
            <person name="Ovrebo C."/>
            <person name="Racz N."/>
            <person name="Riley R."/>
            <person name="Savchenko A."/>
            <person name="Shiryaev A."/>
            <person name="Soop K."/>
            <person name="Spirin V."/>
            <person name="Szebenyi C."/>
            <person name="Tomsovsky M."/>
            <person name="Tulloss R.E."/>
            <person name="Uehling J."/>
            <person name="Grigoriev I.V."/>
            <person name="Vagvolgyi C."/>
            <person name="Papp T."/>
            <person name="Martin F.M."/>
            <person name="Miettinen O."/>
            <person name="Hibbett D.S."/>
            <person name="Nagy L.G."/>
        </authorList>
    </citation>
    <scope>NUCLEOTIDE SEQUENCE [LARGE SCALE GENOMIC DNA]</scope>
    <source>
        <strain evidence="1 2">NL-1719</strain>
    </source>
</reference>
<evidence type="ECO:0000313" key="1">
    <source>
        <dbReference type="EMBL" id="TFK77217.1"/>
    </source>
</evidence>
<keyword evidence="2" id="KW-1185">Reference proteome</keyword>
<sequence>MQSIVYKHFTTSRQFDYAYYYHAPDDSTLPVLMFLHGFPSTSQIWSHQLTYFQNRGFGLLAPDMLGFGGSSKPTDPHQYRLSLICQDLVELLDAENLNQVVIVGHDLGSKVASRLANLHDERFMGYAFLADPYNAPHPKSNIQHALYATRRMCGYELCGHTLFFAEEGSAAFIHKHIDSFFNAVFPVDPKMWVTEVAPIGALKRWLQADKTTALPPYFSKQDFHAWKATFVKYGLEAPLCWHQAYVIGLYAEDDKEIPTDNYIVHKPVFFAAARHDYISWSTLGIATTNRHCRAATIREFSTGHWLMISSPSEVNHALFDWVMDVV</sequence>